<dbReference type="Pfam" id="PF00226">
    <property type="entry name" value="DnaJ"/>
    <property type="match status" value="1"/>
</dbReference>
<dbReference type="SUPFAM" id="SSF46565">
    <property type="entry name" value="Chaperone J-domain"/>
    <property type="match status" value="1"/>
</dbReference>
<feature type="compositionally biased region" description="Basic and acidic residues" evidence="1">
    <location>
        <begin position="121"/>
        <end position="130"/>
    </location>
</feature>
<name>A0AAV9AEI0_ACOGR</name>
<dbReference type="GO" id="GO:0003723">
    <property type="term" value="F:RNA binding"/>
    <property type="evidence" value="ECO:0007669"/>
    <property type="project" value="InterPro"/>
</dbReference>
<dbReference type="Gene3D" id="1.10.287.110">
    <property type="entry name" value="DnaJ domain"/>
    <property type="match status" value="1"/>
</dbReference>
<gene>
    <name evidence="3" type="ORF">QJS04_geneDACA001273</name>
</gene>
<feature type="compositionally biased region" description="Basic and acidic residues" evidence="1">
    <location>
        <begin position="88"/>
        <end position="114"/>
    </location>
</feature>
<dbReference type="AlphaFoldDB" id="A0AAV9AEI0"/>
<organism evidence="3 4">
    <name type="scientific">Acorus gramineus</name>
    <name type="common">Dwarf sweet flag</name>
    <dbReference type="NCBI Taxonomy" id="55184"/>
    <lineage>
        <taxon>Eukaryota</taxon>
        <taxon>Viridiplantae</taxon>
        <taxon>Streptophyta</taxon>
        <taxon>Embryophyta</taxon>
        <taxon>Tracheophyta</taxon>
        <taxon>Spermatophyta</taxon>
        <taxon>Magnoliopsida</taxon>
        <taxon>Liliopsida</taxon>
        <taxon>Acoraceae</taxon>
        <taxon>Acorus</taxon>
    </lineage>
</organism>
<proteinExistence type="predicted"/>
<dbReference type="InterPro" id="IPR001623">
    <property type="entry name" value="DnaJ_domain"/>
</dbReference>
<dbReference type="SMART" id="SM00271">
    <property type="entry name" value="DnaJ"/>
    <property type="match status" value="1"/>
</dbReference>
<feature type="compositionally biased region" description="Low complexity" evidence="1">
    <location>
        <begin position="150"/>
        <end position="159"/>
    </location>
</feature>
<dbReference type="PANTHER" id="PTHR45098">
    <property type="entry name" value="DNAJ DOMAIN CONTAINING PROTEIN, EXPRESSED"/>
    <property type="match status" value="1"/>
</dbReference>
<sequence length="304" mass="33842">MKATAEEEIDHYVVLGLPSGEEGETLTLEDIKKAYKAKSLLCHPDKRPDDRDAANAEFLRLRSSFDILCDDQARRAFDAFLRVKRERERERLRRGSDRDSKKRRLEERERRAAEEAEEDPEERRRREVEAASAKLREEVARIRAMHAGRRGAATATAASSPPPPAAAAAAGVGLDGERTLKVSWEKGGEDYGPARLREIFGRFGEVVDVLMRSKGTKKMRSAFVVMASKDAMVAATKSMSGSLLNPLLVLPLHPMAADNSPSSSVKETEQKPMPTENLVGARYQAFEDNILKKLLQKAAADKQK</sequence>
<feature type="region of interest" description="Disordered" evidence="1">
    <location>
        <begin position="147"/>
        <end position="173"/>
    </location>
</feature>
<dbReference type="Pfam" id="PF00076">
    <property type="entry name" value="RRM_1"/>
    <property type="match status" value="1"/>
</dbReference>
<dbReference type="InterPro" id="IPR035979">
    <property type="entry name" value="RBD_domain_sf"/>
</dbReference>
<evidence type="ECO:0000313" key="3">
    <source>
        <dbReference type="EMBL" id="KAK1262435.1"/>
    </source>
</evidence>
<dbReference type="SUPFAM" id="SSF54928">
    <property type="entry name" value="RNA-binding domain, RBD"/>
    <property type="match status" value="1"/>
</dbReference>
<dbReference type="Proteomes" id="UP001179952">
    <property type="component" value="Unassembled WGS sequence"/>
</dbReference>
<feature type="region of interest" description="Disordered" evidence="1">
    <location>
        <begin position="88"/>
        <end position="130"/>
    </location>
</feature>
<evidence type="ECO:0000256" key="1">
    <source>
        <dbReference type="SAM" id="MobiDB-lite"/>
    </source>
</evidence>
<evidence type="ECO:0000313" key="4">
    <source>
        <dbReference type="Proteomes" id="UP001179952"/>
    </source>
</evidence>
<dbReference type="PANTHER" id="PTHR45098:SF1">
    <property type="entry name" value="DNAJ DOMAIN CONTAINING PROTEIN, EXPRESSED"/>
    <property type="match status" value="1"/>
</dbReference>
<dbReference type="GO" id="GO:0005783">
    <property type="term" value="C:endoplasmic reticulum"/>
    <property type="evidence" value="ECO:0007669"/>
    <property type="project" value="UniProtKB-ARBA"/>
</dbReference>
<dbReference type="CDD" id="cd06257">
    <property type="entry name" value="DnaJ"/>
    <property type="match status" value="1"/>
</dbReference>
<evidence type="ECO:0000259" key="2">
    <source>
        <dbReference type="PROSITE" id="PS50076"/>
    </source>
</evidence>
<dbReference type="InterPro" id="IPR012677">
    <property type="entry name" value="Nucleotide-bd_a/b_plait_sf"/>
</dbReference>
<protein>
    <submittedName>
        <fullName evidence="3">Chaperone protein dnaJ 10</fullName>
    </submittedName>
</protein>
<feature type="domain" description="J" evidence="2">
    <location>
        <begin position="10"/>
        <end position="81"/>
    </location>
</feature>
<comment type="caution">
    <text evidence="3">The sequence shown here is derived from an EMBL/GenBank/DDBJ whole genome shotgun (WGS) entry which is preliminary data.</text>
</comment>
<accession>A0AAV9AEI0</accession>
<dbReference type="Gene3D" id="3.30.70.330">
    <property type="match status" value="1"/>
</dbReference>
<dbReference type="EMBL" id="JAUJYN010000010">
    <property type="protein sequence ID" value="KAK1262435.1"/>
    <property type="molecule type" value="Genomic_DNA"/>
</dbReference>
<dbReference type="InterPro" id="IPR000504">
    <property type="entry name" value="RRM_dom"/>
</dbReference>
<dbReference type="PROSITE" id="PS50076">
    <property type="entry name" value="DNAJ_2"/>
    <property type="match status" value="1"/>
</dbReference>
<dbReference type="InterPro" id="IPR036869">
    <property type="entry name" value="J_dom_sf"/>
</dbReference>
<reference evidence="3" key="2">
    <citation type="submission" date="2023-06" db="EMBL/GenBank/DDBJ databases">
        <authorList>
            <person name="Ma L."/>
            <person name="Liu K.-W."/>
            <person name="Li Z."/>
            <person name="Hsiao Y.-Y."/>
            <person name="Qi Y."/>
            <person name="Fu T."/>
            <person name="Tang G."/>
            <person name="Zhang D."/>
            <person name="Sun W.-H."/>
            <person name="Liu D.-K."/>
            <person name="Li Y."/>
            <person name="Chen G.-Z."/>
            <person name="Liu X.-D."/>
            <person name="Liao X.-Y."/>
            <person name="Jiang Y.-T."/>
            <person name="Yu X."/>
            <person name="Hao Y."/>
            <person name="Huang J."/>
            <person name="Zhao X.-W."/>
            <person name="Ke S."/>
            <person name="Chen Y.-Y."/>
            <person name="Wu W.-L."/>
            <person name="Hsu J.-L."/>
            <person name="Lin Y.-F."/>
            <person name="Huang M.-D."/>
            <person name="Li C.-Y."/>
            <person name="Huang L."/>
            <person name="Wang Z.-W."/>
            <person name="Zhao X."/>
            <person name="Zhong W.-Y."/>
            <person name="Peng D.-H."/>
            <person name="Ahmad S."/>
            <person name="Lan S."/>
            <person name="Zhang J.-S."/>
            <person name="Tsai W.-C."/>
            <person name="Van De Peer Y."/>
            <person name="Liu Z.-J."/>
        </authorList>
    </citation>
    <scope>NUCLEOTIDE SEQUENCE</scope>
    <source>
        <strain evidence="3">SCP</strain>
        <tissue evidence="3">Leaves</tissue>
    </source>
</reference>
<reference evidence="3" key="1">
    <citation type="journal article" date="2023" name="Nat. Commun.">
        <title>Diploid and tetraploid genomes of Acorus and the evolution of monocots.</title>
        <authorList>
            <person name="Ma L."/>
            <person name="Liu K.W."/>
            <person name="Li Z."/>
            <person name="Hsiao Y.Y."/>
            <person name="Qi Y."/>
            <person name="Fu T."/>
            <person name="Tang G.D."/>
            <person name="Zhang D."/>
            <person name="Sun W.H."/>
            <person name="Liu D.K."/>
            <person name="Li Y."/>
            <person name="Chen G.Z."/>
            <person name="Liu X.D."/>
            <person name="Liao X.Y."/>
            <person name="Jiang Y.T."/>
            <person name="Yu X."/>
            <person name="Hao Y."/>
            <person name="Huang J."/>
            <person name="Zhao X.W."/>
            <person name="Ke S."/>
            <person name="Chen Y.Y."/>
            <person name="Wu W.L."/>
            <person name="Hsu J.L."/>
            <person name="Lin Y.F."/>
            <person name="Huang M.D."/>
            <person name="Li C.Y."/>
            <person name="Huang L."/>
            <person name="Wang Z.W."/>
            <person name="Zhao X."/>
            <person name="Zhong W.Y."/>
            <person name="Peng D.H."/>
            <person name="Ahmad S."/>
            <person name="Lan S."/>
            <person name="Zhang J.S."/>
            <person name="Tsai W.C."/>
            <person name="Van de Peer Y."/>
            <person name="Liu Z.J."/>
        </authorList>
    </citation>
    <scope>NUCLEOTIDE SEQUENCE</scope>
    <source>
        <strain evidence="3">SCP</strain>
    </source>
</reference>
<keyword evidence="4" id="KW-1185">Reference proteome</keyword>